<dbReference type="GO" id="GO:0030203">
    <property type="term" value="P:glycosaminoglycan metabolic process"/>
    <property type="evidence" value="ECO:0007669"/>
    <property type="project" value="TreeGrafter"/>
</dbReference>
<name>A0A8J3MRZ8_9CHLR</name>
<comment type="catalytic activity">
    <reaction evidence="1">
        <text>Hydrolysis of terminal non-reducing N-acetyl-D-hexosamine residues in N-acetyl-beta-D-hexosaminides.</text>
        <dbReference type="EC" id="3.2.1.52"/>
    </reaction>
</comment>
<dbReference type="Pfam" id="PF00728">
    <property type="entry name" value="Glyco_hydro_20"/>
    <property type="match status" value="1"/>
</dbReference>
<dbReference type="InterPro" id="IPR015882">
    <property type="entry name" value="HEX_bac_N"/>
</dbReference>
<dbReference type="Gene3D" id="3.20.20.80">
    <property type="entry name" value="Glycosidases"/>
    <property type="match status" value="1"/>
</dbReference>
<dbReference type="PIRSF" id="PIRSF001093">
    <property type="entry name" value="B-hxosamndse_ab_euk"/>
    <property type="match status" value="1"/>
</dbReference>
<dbReference type="GO" id="GO:0004563">
    <property type="term" value="F:beta-N-acetylhexosaminidase activity"/>
    <property type="evidence" value="ECO:0007669"/>
    <property type="project" value="UniProtKB-EC"/>
</dbReference>
<protein>
    <recommendedName>
        <fullName evidence="3">beta-N-acetylhexosaminidase</fullName>
        <ecNumber evidence="3">3.2.1.52</ecNumber>
    </recommendedName>
</protein>
<comment type="similarity">
    <text evidence="2">Belongs to the glycosyl hydrolase 20 family.</text>
</comment>
<evidence type="ECO:0000313" key="10">
    <source>
        <dbReference type="Proteomes" id="UP000612362"/>
    </source>
</evidence>
<dbReference type="InterPro" id="IPR025705">
    <property type="entry name" value="Beta_hexosaminidase_sua/sub"/>
</dbReference>
<keyword evidence="10" id="KW-1185">Reference proteome</keyword>
<evidence type="ECO:0000256" key="4">
    <source>
        <dbReference type="ARBA" id="ARBA00022801"/>
    </source>
</evidence>
<dbReference type="EMBL" id="BNJF01000002">
    <property type="protein sequence ID" value="GHO46602.1"/>
    <property type="molecule type" value="Genomic_DNA"/>
</dbReference>
<evidence type="ECO:0000256" key="6">
    <source>
        <dbReference type="PIRSR" id="PIRSR625705-1"/>
    </source>
</evidence>
<dbReference type="GO" id="GO:0005975">
    <property type="term" value="P:carbohydrate metabolic process"/>
    <property type="evidence" value="ECO:0007669"/>
    <property type="project" value="InterPro"/>
</dbReference>
<keyword evidence="4" id="KW-0378">Hydrolase</keyword>
<evidence type="ECO:0000259" key="7">
    <source>
        <dbReference type="Pfam" id="PF00728"/>
    </source>
</evidence>
<evidence type="ECO:0000256" key="5">
    <source>
        <dbReference type="ARBA" id="ARBA00023295"/>
    </source>
</evidence>
<proteinExistence type="inferred from homology"/>
<evidence type="ECO:0000259" key="8">
    <source>
        <dbReference type="Pfam" id="PF02838"/>
    </source>
</evidence>
<dbReference type="GO" id="GO:0016020">
    <property type="term" value="C:membrane"/>
    <property type="evidence" value="ECO:0007669"/>
    <property type="project" value="TreeGrafter"/>
</dbReference>
<evidence type="ECO:0000256" key="2">
    <source>
        <dbReference type="ARBA" id="ARBA00006285"/>
    </source>
</evidence>
<dbReference type="PANTHER" id="PTHR22600">
    <property type="entry name" value="BETA-HEXOSAMINIDASE"/>
    <property type="match status" value="1"/>
</dbReference>
<accession>A0A8J3MRZ8</accession>
<dbReference type="EC" id="3.2.1.52" evidence="3"/>
<reference evidence="9" key="1">
    <citation type="submission" date="2020-10" db="EMBL/GenBank/DDBJ databases">
        <title>Taxonomic study of unclassified bacteria belonging to the class Ktedonobacteria.</title>
        <authorList>
            <person name="Yabe S."/>
            <person name="Wang C.M."/>
            <person name="Zheng Y."/>
            <person name="Sakai Y."/>
            <person name="Cavaletti L."/>
            <person name="Monciardini P."/>
            <person name="Donadio S."/>
        </authorList>
    </citation>
    <scope>NUCLEOTIDE SEQUENCE</scope>
    <source>
        <strain evidence="9">SOSP1-1</strain>
    </source>
</reference>
<evidence type="ECO:0000256" key="3">
    <source>
        <dbReference type="ARBA" id="ARBA00012663"/>
    </source>
</evidence>
<dbReference type="SUPFAM" id="SSF55545">
    <property type="entry name" value="beta-N-acetylhexosaminidase-like domain"/>
    <property type="match status" value="1"/>
</dbReference>
<dbReference type="Gene3D" id="3.30.379.10">
    <property type="entry name" value="Chitobiase/beta-hexosaminidase domain 2-like"/>
    <property type="match status" value="1"/>
</dbReference>
<comment type="caution">
    <text evidence="9">The sequence shown here is derived from an EMBL/GenBank/DDBJ whole genome shotgun (WGS) entry which is preliminary data.</text>
</comment>
<feature type="domain" description="Glycoside hydrolase family 20 catalytic" evidence="7">
    <location>
        <begin position="142"/>
        <end position="486"/>
    </location>
</feature>
<dbReference type="CDD" id="cd06563">
    <property type="entry name" value="GH20_chitobiase-like"/>
    <property type="match status" value="1"/>
</dbReference>
<dbReference type="SUPFAM" id="SSF51445">
    <property type="entry name" value="(Trans)glycosidases"/>
    <property type="match status" value="1"/>
</dbReference>
<dbReference type="AlphaFoldDB" id="A0A8J3MRZ8"/>
<dbReference type="RefSeq" id="WP_220195971.1">
    <property type="nucleotide sequence ID" value="NZ_BNJF01000002.1"/>
</dbReference>
<evidence type="ECO:0000256" key="1">
    <source>
        <dbReference type="ARBA" id="ARBA00001231"/>
    </source>
</evidence>
<dbReference type="Pfam" id="PF02838">
    <property type="entry name" value="Glyco_hydro_20b"/>
    <property type="match status" value="1"/>
</dbReference>
<keyword evidence="5" id="KW-0326">Glycosidase</keyword>
<dbReference type="PANTHER" id="PTHR22600:SF57">
    <property type="entry name" value="BETA-N-ACETYLHEXOSAMINIDASE"/>
    <property type="match status" value="1"/>
</dbReference>
<dbReference type="InterPro" id="IPR017853">
    <property type="entry name" value="GH"/>
</dbReference>
<sequence>MNDQGTLTQPVLAILPRPASISYGSGNFSLTHETLIITNQETANIGKWLAGELLPGSTLQMFIDKPSSNQPAISLHLDPNDGQFGQEGYALTVAEEGIELRAATPAGIFYAAQTLKQMLPTGSTENSSWSIPAAAINDAPRFPWRGCMLDPARHFIPKAEILKYIDILALHKMNVLHLHLTDDQGWRIEIKQYPELTKVGSQRKETIIGHARNSNAYDGKPHGGFYTQDELREIVSYAAERFITVVPEIDMPGHAQAAVASYPEVGVLQEPVEVATTWGIHPYLYNPTEEVLQFLRNILDEVLAIFPSIYIHVGGDEARKDQWQASPAVQARIKELGLKDEDELQSWFLSQIGAYLESKGRRMLGWDEILEGGLPAGATVMSWRGIEGGIAAAQAHHDVVMTPQSHVYLDHYQSNDPAEPLAIGGYSPLGKTYAFETVPDVLTSDQKKHILGAQCNIWTEYIPSVEHLEYMTFPRLIALAEVVWTPEAQRDFSDFCQRLALHEPRLTEHNIRFRPVATLTQEASFPLR</sequence>
<dbReference type="InterPro" id="IPR029018">
    <property type="entry name" value="Hex-like_dom2"/>
</dbReference>
<gene>
    <name evidence="9" type="ORF">KSX_47650</name>
</gene>
<feature type="active site" description="Proton donor" evidence="6">
    <location>
        <position position="317"/>
    </location>
</feature>
<dbReference type="Proteomes" id="UP000612362">
    <property type="component" value="Unassembled WGS sequence"/>
</dbReference>
<dbReference type="PRINTS" id="PR00738">
    <property type="entry name" value="GLHYDRLASE20"/>
</dbReference>
<feature type="domain" description="Beta-hexosaminidase bacterial type N-terminal" evidence="8">
    <location>
        <begin position="13"/>
        <end position="139"/>
    </location>
</feature>
<organism evidence="9 10">
    <name type="scientific">Ktedonospora formicarum</name>
    <dbReference type="NCBI Taxonomy" id="2778364"/>
    <lineage>
        <taxon>Bacteria</taxon>
        <taxon>Bacillati</taxon>
        <taxon>Chloroflexota</taxon>
        <taxon>Ktedonobacteria</taxon>
        <taxon>Ktedonobacterales</taxon>
        <taxon>Ktedonobacteraceae</taxon>
        <taxon>Ktedonospora</taxon>
    </lineage>
</organism>
<evidence type="ECO:0000313" key="9">
    <source>
        <dbReference type="EMBL" id="GHO46602.1"/>
    </source>
</evidence>
<dbReference type="InterPro" id="IPR015883">
    <property type="entry name" value="Glyco_hydro_20_cat"/>
</dbReference>